<feature type="region of interest" description="Disordered" evidence="8">
    <location>
        <begin position="62"/>
        <end position="111"/>
    </location>
</feature>
<keyword evidence="7 9" id="KW-0472">Membrane</keyword>
<dbReference type="Pfam" id="PF07798">
    <property type="entry name" value="CCDC90-like"/>
    <property type="match status" value="1"/>
</dbReference>
<dbReference type="Proteomes" id="UP000094236">
    <property type="component" value="Unassembled WGS sequence"/>
</dbReference>
<organism evidence="10 11">
    <name type="scientific">Pachysolen tannophilus NRRL Y-2460</name>
    <dbReference type="NCBI Taxonomy" id="669874"/>
    <lineage>
        <taxon>Eukaryota</taxon>
        <taxon>Fungi</taxon>
        <taxon>Dikarya</taxon>
        <taxon>Ascomycota</taxon>
        <taxon>Saccharomycotina</taxon>
        <taxon>Pichiomycetes</taxon>
        <taxon>Pachysolenaceae</taxon>
        <taxon>Pachysolen</taxon>
    </lineage>
</organism>
<dbReference type="STRING" id="669874.A0A1E4TSF0"/>
<comment type="subcellular location">
    <subcellularLocation>
        <location evidence="2">Membrane</location>
    </subcellularLocation>
    <subcellularLocation>
        <location evidence="1">Mitochondrion</location>
    </subcellularLocation>
</comment>
<reference evidence="11" key="1">
    <citation type="submission" date="2016-05" db="EMBL/GenBank/DDBJ databases">
        <title>Comparative genomics of biotechnologically important yeasts.</title>
        <authorList>
            <consortium name="DOE Joint Genome Institute"/>
            <person name="Riley R."/>
            <person name="Haridas S."/>
            <person name="Wolfe K.H."/>
            <person name="Lopes M.R."/>
            <person name="Hittinger C.T."/>
            <person name="Goker M."/>
            <person name="Salamov A."/>
            <person name="Wisecaver J."/>
            <person name="Long T.M."/>
            <person name="Aerts A.L."/>
            <person name="Barry K."/>
            <person name="Choi C."/>
            <person name="Clum A."/>
            <person name="Coughlan A.Y."/>
            <person name="Deshpande S."/>
            <person name="Douglass A.P."/>
            <person name="Hanson S.J."/>
            <person name="Klenk H.-P."/>
            <person name="Labutti K."/>
            <person name="Lapidus A."/>
            <person name="Lindquist E."/>
            <person name="Lipzen A."/>
            <person name="Meier-Kolthoff J.P."/>
            <person name="Ohm R.A."/>
            <person name="Otillar R.P."/>
            <person name="Pangilinan J."/>
            <person name="Peng Y."/>
            <person name="Rokas A."/>
            <person name="Rosa C.A."/>
            <person name="Scheuner C."/>
            <person name="Sibirny A.A."/>
            <person name="Slot J.C."/>
            <person name="Stielow J.B."/>
            <person name="Sun H."/>
            <person name="Kurtzman C.P."/>
            <person name="Blackwell M."/>
            <person name="Grigoriev I.V."/>
            <person name="Jeffries T.W."/>
        </authorList>
    </citation>
    <scope>NUCLEOTIDE SEQUENCE [LARGE SCALE GENOMIC DNA]</scope>
    <source>
        <strain evidence="11">NRRL Y-2460</strain>
    </source>
</reference>
<proteinExistence type="predicted"/>
<gene>
    <name evidence="10" type="ORF">PACTADRAFT_3554</name>
</gene>
<evidence type="ECO:0000256" key="6">
    <source>
        <dbReference type="ARBA" id="ARBA00023128"/>
    </source>
</evidence>
<keyword evidence="11" id="KW-1185">Reference proteome</keyword>
<sequence>MIRGLVYRRQFSWFSGRANKSTSNISNVLNEINNEGELTNDGGDSKKTYKTTASQLFEELKDKEQEAVAASDGANSGDGVDEKDSKLLMKKDVSPEEKQDNGNDNGNEDSVVVENKIERYIDTNLIYNKLREAEFTAPQSKLVLKILLTNLSNNISELRSQFANDTKLSNETYLFEAAQQEMKLELSQQRFSKLNDLAYNSIILKRIFTNIEDELFTSYKLTDNGIKLELNQFKHENNLHLKMLNLKNHDLNNKIISELVGNLKSHIESLRWQLTRSALVTILIAVFGGITGYTIVKNNEEVEEETEEIKLN</sequence>
<feature type="compositionally biased region" description="Basic and acidic residues" evidence="8">
    <location>
        <begin position="80"/>
        <end position="101"/>
    </location>
</feature>
<protein>
    <submittedName>
        <fullName evidence="10">Uncharacterized protein</fullName>
    </submittedName>
</protein>
<dbReference type="InterPro" id="IPR024461">
    <property type="entry name" value="CCDC90-like"/>
</dbReference>
<keyword evidence="3 9" id="KW-0812">Transmembrane</keyword>
<evidence type="ECO:0000256" key="5">
    <source>
        <dbReference type="ARBA" id="ARBA00023054"/>
    </source>
</evidence>
<evidence type="ECO:0000256" key="9">
    <source>
        <dbReference type="SAM" id="Phobius"/>
    </source>
</evidence>
<evidence type="ECO:0000256" key="4">
    <source>
        <dbReference type="ARBA" id="ARBA00022989"/>
    </source>
</evidence>
<dbReference type="EMBL" id="KV454015">
    <property type="protein sequence ID" value="ODV94670.1"/>
    <property type="molecule type" value="Genomic_DNA"/>
</dbReference>
<dbReference type="GO" id="GO:0005739">
    <property type="term" value="C:mitochondrion"/>
    <property type="evidence" value="ECO:0007669"/>
    <property type="project" value="UniProtKB-SubCell"/>
</dbReference>
<dbReference type="GO" id="GO:0016020">
    <property type="term" value="C:membrane"/>
    <property type="evidence" value="ECO:0007669"/>
    <property type="project" value="UniProtKB-SubCell"/>
</dbReference>
<evidence type="ECO:0000313" key="11">
    <source>
        <dbReference type="Proteomes" id="UP000094236"/>
    </source>
</evidence>
<keyword evidence="6" id="KW-0496">Mitochondrion</keyword>
<evidence type="ECO:0000313" key="10">
    <source>
        <dbReference type="EMBL" id="ODV94670.1"/>
    </source>
</evidence>
<evidence type="ECO:0000256" key="3">
    <source>
        <dbReference type="ARBA" id="ARBA00022692"/>
    </source>
</evidence>
<dbReference type="PANTHER" id="PTHR14360">
    <property type="entry name" value="PROTEIN FMP32, MITOCHONDRIAL"/>
    <property type="match status" value="1"/>
</dbReference>
<evidence type="ECO:0000256" key="8">
    <source>
        <dbReference type="SAM" id="MobiDB-lite"/>
    </source>
</evidence>
<name>A0A1E4TSF0_PACTA</name>
<keyword evidence="4 9" id="KW-1133">Transmembrane helix</keyword>
<dbReference type="AlphaFoldDB" id="A0A1E4TSF0"/>
<feature type="transmembrane region" description="Helical" evidence="9">
    <location>
        <begin position="278"/>
        <end position="296"/>
    </location>
</feature>
<accession>A0A1E4TSF0</accession>
<dbReference type="OrthoDB" id="5424147at2759"/>
<evidence type="ECO:0000256" key="2">
    <source>
        <dbReference type="ARBA" id="ARBA00004370"/>
    </source>
</evidence>
<evidence type="ECO:0000256" key="1">
    <source>
        <dbReference type="ARBA" id="ARBA00004173"/>
    </source>
</evidence>
<dbReference type="PANTHER" id="PTHR14360:SF12">
    <property type="entry name" value="MOZ PROTEIN REPRESENTS A CHROMATIN-ASSOCIATED ACETYLTRANSFERASE"/>
    <property type="match status" value="1"/>
</dbReference>
<evidence type="ECO:0000256" key="7">
    <source>
        <dbReference type="ARBA" id="ARBA00023136"/>
    </source>
</evidence>
<keyword evidence="5" id="KW-0175">Coiled coil</keyword>